<organism evidence="6 7">
    <name type="scientific">Canis lupus familiaris</name>
    <name type="common">Dog</name>
    <name type="synonym">Canis familiaris</name>
    <dbReference type="NCBI Taxonomy" id="9615"/>
    <lineage>
        <taxon>Eukaryota</taxon>
        <taxon>Metazoa</taxon>
        <taxon>Chordata</taxon>
        <taxon>Craniata</taxon>
        <taxon>Vertebrata</taxon>
        <taxon>Euteleostomi</taxon>
        <taxon>Mammalia</taxon>
        <taxon>Eutheria</taxon>
        <taxon>Laurasiatheria</taxon>
        <taxon>Carnivora</taxon>
        <taxon>Caniformia</taxon>
        <taxon>Canidae</taxon>
        <taxon>Canis</taxon>
    </lineage>
</organism>
<dbReference type="CDD" id="cd08060">
    <property type="entry name" value="MPN_UPF0172"/>
    <property type="match status" value="1"/>
</dbReference>
<keyword evidence="7" id="KW-1185">Reference proteome</keyword>
<dbReference type="GO" id="GO:0072546">
    <property type="term" value="C:EMC complex"/>
    <property type="evidence" value="ECO:0000318"/>
    <property type="project" value="GO_Central"/>
</dbReference>
<dbReference type="Pfam" id="PF03665">
    <property type="entry name" value="UPF0172"/>
    <property type="match status" value="1"/>
</dbReference>
<dbReference type="PANTHER" id="PTHR12941">
    <property type="entry name" value="ER MEMBRANE PROTEIN COMPLEX"/>
    <property type="match status" value="1"/>
</dbReference>
<dbReference type="Ensembl" id="ENSCAFT00845007738.1">
    <property type="protein sequence ID" value="ENSCAFP00845006127.1"/>
    <property type="gene ID" value="ENSCAFG00845004296.1"/>
</dbReference>
<feature type="compositionally biased region" description="Pro residues" evidence="4">
    <location>
        <begin position="176"/>
        <end position="194"/>
    </location>
</feature>
<evidence type="ECO:0000313" key="7">
    <source>
        <dbReference type="Proteomes" id="UP000805418"/>
    </source>
</evidence>
<dbReference type="InterPro" id="IPR005366">
    <property type="entry name" value="EMC8/9"/>
</dbReference>
<evidence type="ECO:0000256" key="3">
    <source>
        <dbReference type="ARBA" id="ARBA00046436"/>
    </source>
</evidence>
<feature type="domain" description="MPN" evidence="5">
    <location>
        <begin position="309"/>
        <end position="455"/>
    </location>
</feature>
<feature type="compositionally biased region" description="Low complexity" evidence="4">
    <location>
        <begin position="8"/>
        <end position="18"/>
    </location>
</feature>
<dbReference type="PANTHER" id="PTHR12941:SF13">
    <property type="entry name" value="ER MEMBRANE PROTEIN COMPLEX SUBUNIT 8"/>
    <property type="match status" value="1"/>
</dbReference>
<dbReference type="OrthoDB" id="194468at2759"/>
<evidence type="ECO:0000313" key="6">
    <source>
        <dbReference type="Ensembl" id="ENSCAFP00845006127.1"/>
    </source>
</evidence>
<dbReference type="Proteomes" id="UP000805418">
    <property type="component" value="Chromosome 5"/>
</dbReference>
<feature type="compositionally biased region" description="Low complexity" evidence="4">
    <location>
        <begin position="162"/>
        <end position="175"/>
    </location>
</feature>
<feature type="region of interest" description="Disordered" evidence="4">
    <location>
        <begin position="45"/>
        <end position="280"/>
    </location>
</feature>
<evidence type="ECO:0000256" key="2">
    <source>
        <dbReference type="ARBA" id="ARBA00007461"/>
    </source>
</evidence>
<proteinExistence type="inferred from homology"/>
<sequence length="515" mass="55678">PASPGPFRSSSPSLTRGSLRGGGGLLATEGTLNAFGAERLEKRRVRAGVSSPRAWPARGRPLGGRGAGRWGAAPGAPLHRGGRRGCTADPGPCPRPAGAPRSEPRVSPRPRRRRCGRAGCCAAAHRPRPGGPRTPSPPPAGLNVTGPEAQPPLPPGVGRGAGPRAHAPAGSGPLAPQAPPAPRPRAEGRPPPAARSPAAATRRDRRDLPPCPGCPRPEKRESAREAPRDRGGLAAPEVTRAEAGQRRERRERPGRAALRRRREAALRRRPARSASGERVRRARVGFPRRERSIGRAGTRGPAGLSMPGVKLTTQAYCKMVLHGAKYPHCAVNGLLVAEKQKPRKEHLPLGGPGAHHTLFVDCIPLFHGTLALAPMLEVALTLIDSWCKDNSYVIAGYYQANERVKDASPNQVAEKVASRIAEGFSDTALIMVDNTKFTMDCVVPTIHVYEHHENRWRCRDPHYDYCEDWPEAQRISASLLDSRSYETLVDFDNHLDDIRNDWTNPEINKAVLHLC</sequence>
<dbReference type="GeneTree" id="ENSGT00390000006738"/>
<feature type="region of interest" description="Disordered" evidence="4">
    <location>
        <begin position="1"/>
        <end position="28"/>
    </location>
</feature>
<feature type="compositionally biased region" description="Pro residues" evidence="4">
    <location>
        <begin position="129"/>
        <end position="140"/>
    </location>
</feature>
<feature type="compositionally biased region" description="Basic and acidic residues" evidence="4">
    <location>
        <begin position="216"/>
        <end position="231"/>
    </location>
</feature>
<accession>A0A8I3MPT8</accession>
<evidence type="ECO:0000256" key="1">
    <source>
        <dbReference type="ARBA" id="ARBA00004397"/>
    </source>
</evidence>
<gene>
    <name evidence="6" type="primary">EMC8</name>
</gene>
<dbReference type="InterPro" id="IPR037518">
    <property type="entry name" value="MPN"/>
</dbReference>
<reference evidence="6" key="2">
    <citation type="submission" date="2025-08" db="UniProtKB">
        <authorList>
            <consortium name="Ensembl"/>
        </authorList>
    </citation>
    <scope>IDENTIFICATION</scope>
    <source>
        <strain evidence="6">Boxer</strain>
    </source>
</reference>
<feature type="compositionally biased region" description="Basic residues" evidence="4">
    <location>
        <begin position="257"/>
        <end position="271"/>
    </location>
</feature>
<reference evidence="6" key="1">
    <citation type="submission" date="2020-03" db="EMBL/GenBank/DDBJ databases">
        <title>Long-read based genome assembly of a Labrador retriever dog.</title>
        <authorList>
            <person name="Eory L."/>
            <person name="Zhang W."/>
            <person name="Schoenebeck J."/>
        </authorList>
    </citation>
    <scope>NUCLEOTIDE SEQUENCE [LARGE SCALE GENOMIC DNA]</scope>
    <source>
        <strain evidence="6">Labrador retriever</strain>
    </source>
</reference>
<protein>
    <submittedName>
        <fullName evidence="6">ER membrane protein complex subunit 8</fullName>
    </submittedName>
</protein>
<reference evidence="6" key="3">
    <citation type="submission" date="2025-09" db="UniProtKB">
        <authorList>
            <consortium name="Ensembl"/>
        </authorList>
    </citation>
    <scope>IDENTIFICATION</scope>
    <source>
        <strain evidence="6">Boxer</strain>
    </source>
</reference>
<evidence type="ECO:0000259" key="5">
    <source>
        <dbReference type="PROSITE" id="PS50249"/>
    </source>
</evidence>
<comment type="subcellular location">
    <subcellularLocation>
        <location evidence="1">Endoplasmic reticulum membrane</location>
        <topology evidence="1">Peripheral membrane protein</topology>
        <orientation evidence="1">Cytoplasmic side</orientation>
    </subcellularLocation>
</comment>
<comment type="similarity">
    <text evidence="2">Belongs to the EMC8/EMC9 family.</text>
</comment>
<dbReference type="PROSITE" id="PS50249">
    <property type="entry name" value="MPN"/>
    <property type="match status" value="1"/>
</dbReference>
<dbReference type="AlphaFoldDB" id="A0A8I3MPT8"/>
<feature type="compositionally biased region" description="Basic and acidic residues" evidence="4">
    <location>
        <begin position="239"/>
        <end position="254"/>
    </location>
</feature>
<comment type="subunit">
    <text evidence="3">Component of the ER membrane protein complex (EMC). EMC8 and EMC9 are mutually exclusive subunits of the EMC complex.</text>
</comment>
<evidence type="ECO:0000256" key="4">
    <source>
        <dbReference type="SAM" id="MobiDB-lite"/>
    </source>
</evidence>
<name>A0A8I3MPT8_CANLF</name>